<dbReference type="HOGENOM" id="CLU_1076193_0_0_10"/>
<dbReference type="AlphaFoldDB" id="A3HSJ8"/>
<proteinExistence type="predicted"/>
<dbReference type="STRING" id="388413.ALPR1_11385"/>
<evidence type="ECO:0000313" key="2">
    <source>
        <dbReference type="Proteomes" id="UP000003919"/>
    </source>
</evidence>
<dbReference type="Proteomes" id="UP000003919">
    <property type="component" value="Unassembled WGS sequence"/>
</dbReference>
<dbReference type="PROSITE" id="PS51257">
    <property type="entry name" value="PROKAR_LIPOPROTEIN"/>
    <property type="match status" value="1"/>
</dbReference>
<dbReference type="EMBL" id="AAXU02000001">
    <property type="protein sequence ID" value="EAZ82816.1"/>
    <property type="molecule type" value="Genomic_DNA"/>
</dbReference>
<name>A3HSJ8_9BACT</name>
<protein>
    <recommendedName>
        <fullName evidence="3">Lipoprotein</fullName>
    </recommendedName>
</protein>
<accession>A3HSJ8</accession>
<reference evidence="1 2" key="1">
    <citation type="journal article" date="2011" name="J. Bacteriol.">
        <title>Complete genome sequence of Algoriphagus sp. PR1, bacterial prey of a colony-forming choanoflagellate.</title>
        <authorList>
            <person name="Alegado R.A."/>
            <person name="Ferriera S."/>
            <person name="Nusbaum C."/>
            <person name="Young S.K."/>
            <person name="Zeng Q."/>
            <person name="Imamovic A."/>
            <person name="Fairclough S.R."/>
            <person name="King N."/>
        </authorList>
    </citation>
    <scope>NUCLEOTIDE SEQUENCE [LARGE SCALE GENOMIC DNA]</scope>
    <source>
        <strain evidence="1 2">PR1</strain>
    </source>
</reference>
<evidence type="ECO:0008006" key="3">
    <source>
        <dbReference type="Google" id="ProtNLM"/>
    </source>
</evidence>
<dbReference type="RefSeq" id="WP_008200643.1">
    <property type="nucleotide sequence ID" value="NZ_CM001023.1"/>
</dbReference>
<comment type="caution">
    <text evidence="1">The sequence shown here is derived from an EMBL/GenBank/DDBJ whole genome shotgun (WGS) entry which is preliminary data.</text>
</comment>
<sequence length="258" mass="29072">MKTKSNFIRLILFFLIGSFSFFGCVLDDEPSIIEEDPTNDLGDYDLPSSVQDLFTPSVLEITGSLEPFLDKIISRGMEINTGIRPPEINKTISSQDGLPLFKAPLEFRIKNDCIYDELYPSYADSTFGGYFDSLMILKLEEDYVSYVSYNSETDKDIYPFSNGYDQGRGVGIATGEGLKFSVFYKVDDGRYGNISYQALWIISGTFDLKVQNREMALKDVTKCMVLLSKGNDPQSEMANVGTIRIFKDENPLMILNPD</sequence>
<keyword evidence="2" id="KW-1185">Reference proteome</keyword>
<evidence type="ECO:0000313" key="1">
    <source>
        <dbReference type="EMBL" id="EAZ82816.1"/>
    </source>
</evidence>
<organism evidence="1 2">
    <name type="scientific">Algoriphagus machipongonensis</name>
    <dbReference type="NCBI Taxonomy" id="388413"/>
    <lineage>
        <taxon>Bacteria</taxon>
        <taxon>Pseudomonadati</taxon>
        <taxon>Bacteroidota</taxon>
        <taxon>Cytophagia</taxon>
        <taxon>Cytophagales</taxon>
        <taxon>Cyclobacteriaceae</taxon>
        <taxon>Algoriphagus</taxon>
    </lineage>
</organism>
<dbReference type="OrthoDB" id="673254at2"/>
<gene>
    <name evidence="1" type="ORF">ALPR1_11385</name>
</gene>